<sequence>MSDSELVVLLDENWRAVGSAPKEQTHHYDTPLHLAFTAYVFDEAGRFLLSRRALTKRTWPGVWTNSFCGHPMPGELLEDAVRRRLKRELGAEAKRVDLVLGAVRYRAVMDNGMTENEVGPAVRVLLSGPPVPDRQEVAALRWVPWEELVHKVTHQPSDLSPWTVVTVAQLSRLGPDPWEWPVVDAGELPPALRCQM</sequence>
<dbReference type="Proteomes" id="UP001490330">
    <property type="component" value="Unassembled WGS sequence"/>
</dbReference>
<gene>
    <name evidence="10 12" type="primary">idi</name>
    <name evidence="12" type="ORF">ABT322_14020</name>
</gene>
<feature type="binding site" evidence="10">
    <location>
        <position position="115"/>
    </location>
    <ligand>
        <name>Mn(2+)</name>
        <dbReference type="ChEBI" id="CHEBI:29035"/>
    </ligand>
</feature>
<dbReference type="PANTHER" id="PTHR10885:SF0">
    <property type="entry name" value="ISOPENTENYL-DIPHOSPHATE DELTA-ISOMERASE"/>
    <property type="match status" value="1"/>
</dbReference>
<comment type="subcellular location">
    <subcellularLocation>
        <location evidence="10">Cytoplasm</location>
    </subcellularLocation>
</comment>
<evidence type="ECO:0000256" key="3">
    <source>
        <dbReference type="ARBA" id="ARBA00012057"/>
    </source>
</evidence>
<evidence type="ECO:0000259" key="11">
    <source>
        <dbReference type="PROSITE" id="PS51462"/>
    </source>
</evidence>
<comment type="cofactor">
    <cofactor evidence="10">
        <name>Mn(2+)</name>
        <dbReference type="ChEBI" id="CHEBI:29035"/>
    </cofactor>
    <text evidence="10">Binds 1 Mn(2+) ion per subunit.</text>
</comment>
<keyword evidence="6 10" id="KW-0460">Magnesium</keyword>
<dbReference type="Gene3D" id="3.90.79.10">
    <property type="entry name" value="Nucleoside Triphosphate Pyrophosphohydrolase"/>
    <property type="match status" value="1"/>
</dbReference>
<comment type="cofactor">
    <cofactor evidence="10">
        <name>Mg(2+)</name>
        <dbReference type="ChEBI" id="CHEBI:18420"/>
    </cofactor>
    <text evidence="10">Binds 1 Mg(2+) ion per subunit. The magnesium ion binds only when substrate is bound.</text>
</comment>
<dbReference type="EMBL" id="JBEPCV010000011">
    <property type="protein sequence ID" value="MER6904873.1"/>
    <property type="molecule type" value="Genomic_DNA"/>
</dbReference>
<evidence type="ECO:0000313" key="13">
    <source>
        <dbReference type="Proteomes" id="UP001490330"/>
    </source>
</evidence>
<feature type="active site" evidence="10">
    <location>
        <position position="68"/>
    </location>
</feature>
<evidence type="ECO:0000256" key="7">
    <source>
        <dbReference type="ARBA" id="ARBA00023211"/>
    </source>
</evidence>
<comment type="pathway">
    <text evidence="1 10">Isoprenoid biosynthesis; dimethylallyl diphosphate biosynthesis; dimethylallyl diphosphate from isopentenyl diphosphate: step 1/1.</text>
</comment>
<keyword evidence="4 10" id="KW-0963">Cytoplasm</keyword>
<evidence type="ECO:0000256" key="4">
    <source>
        <dbReference type="ARBA" id="ARBA00022490"/>
    </source>
</evidence>
<comment type="caution">
    <text evidence="12">The sequence shown here is derived from an EMBL/GenBank/DDBJ whole genome shotgun (WGS) entry which is preliminary data.</text>
</comment>
<organism evidence="12 13">
    <name type="scientific">Streptomyces flaveolus</name>
    <dbReference type="NCBI Taxonomy" id="67297"/>
    <lineage>
        <taxon>Bacteria</taxon>
        <taxon>Bacillati</taxon>
        <taxon>Actinomycetota</taxon>
        <taxon>Actinomycetes</taxon>
        <taxon>Kitasatosporales</taxon>
        <taxon>Streptomycetaceae</taxon>
        <taxon>Streptomyces</taxon>
    </lineage>
</organism>
<feature type="binding site" evidence="10">
    <location>
        <position position="117"/>
    </location>
    <ligand>
        <name>Mn(2+)</name>
        <dbReference type="ChEBI" id="CHEBI:29035"/>
    </ligand>
</feature>
<keyword evidence="9 10" id="KW-0413">Isomerase</keyword>
<dbReference type="InterPro" id="IPR000086">
    <property type="entry name" value="NUDIX_hydrolase_dom"/>
</dbReference>
<evidence type="ECO:0000256" key="1">
    <source>
        <dbReference type="ARBA" id="ARBA00004826"/>
    </source>
</evidence>
<dbReference type="GO" id="GO:0004452">
    <property type="term" value="F:isopentenyl-diphosphate delta-isomerase activity"/>
    <property type="evidence" value="ECO:0007669"/>
    <property type="project" value="UniProtKB-EC"/>
</dbReference>
<dbReference type="NCBIfam" id="TIGR02150">
    <property type="entry name" value="IPP_isom_1"/>
    <property type="match status" value="1"/>
</dbReference>
<keyword evidence="5 10" id="KW-0479">Metal-binding</keyword>
<evidence type="ECO:0000256" key="5">
    <source>
        <dbReference type="ARBA" id="ARBA00022723"/>
    </source>
</evidence>
<evidence type="ECO:0000256" key="2">
    <source>
        <dbReference type="ARBA" id="ARBA00007579"/>
    </source>
</evidence>
<feature type="binding site" evidence="10">
    <location>
        <position position="70"/>
    </location>
    <ligand>
        <name>Mn(2+)</name>
        <dbReference type="ChEBI" id="CHEBI:29035"/>
    </ligand>
</feature>
<keyword evidence="8 10" id="KW-0414">Isoprene biosynthesis</keyword>
<dbReference type="Pfam" id="PF00293">
    <property type="entry name" value="NUDIX"/>
    <property type="match status" value="1"/>
</dbReference>
<dbReference type="PROSITE" id="PS51462">
    <property type="entry name" value="NUDIX"/>
    <property type="match status" value="1"/>
</dbReference>
<dbReference type="HAMAP" id="MF_00202">
    <property type="entry name" value="Idi"/>
    <property type="match status" value="1"/>
</dbReference>
<dbReference type="NCBIfam" id="NF002995">
    <property type="entry name" value="PRK03759.1"/>
    <property type="match status" value="1"/>
</dbReference>
<dbReference type="RefSeq" id="WP_350720425.1">
    <property type="nucleotide sequence ID" value="NZ_JBEPCO010000019.1"/>
</dbReference>
<comment type="similarity">
    <text evidence="2 10">Belongs to the IPP isomerase type 1 family.</text>
</comment>
<reference evidence="12 13" key="1">
    <citation type="submission" date="2024-06" db="EMBL/GenBank/DDBJ databases">
        <title>The Natural Products Discovery Center: Release of the First 8490 Sequenced Strains for Exploring Actinobacteria Biosynthetic Diversity.</title>
        <authorList>
            <person name="Kalkreuter E."/>
            <person name="Kautsar S.A."/>
            <person name="Yang D."/>
            <person name="Bader C.D."/>
            <person name="Teijaro C.N."/>
            <person name="Fluegel L."/>
            <person name="Davis C.M."/>
            <person name="Simpson J.R."/>
            <person name="Lauterbach L."/>
            <person name="Steele A.D."/>
            <person name="Gui C."/>
            <person name="Meng S."/>
            <person name="Li G."/>
            <person name="Viehrig K."/>
            <person name="Ye F."/>
            <person name="Su P."/>
            <person name="Kiefer A.F."/>
            <person name="Nichols A."/>
            <person name="Cepeda A.J."/>
            <person name="Yan W."/>
            <person name="Fan B."/>
            <person name="Jiang Y."/>
            <person name="Adhikari A."/>
            <person name="Zheng C.-J."/>
            <person name="Schuster L."/>
            <person name="Cowan T.M."/>
            <person name="Smanski M.J."/>
            <person name="Chevrette M.G."/>
            <person name="De Carvalho L.P.S."/>
            <person name="Shen B."/>
        </authorList>
    </citation>
    <scope>NUCLEOTIDE SEQUENCE [LARGE SCALE GENOMIC DNA]</scope>
    <source>
        <strain evidence="12 13">NPDC000632</strain>
    </source>
</reference>
<feature type="binding site" evidence="10">
    <location>
        <position position="33"/>
    </location>
    <ligand>
        <name>Mn(2+)</name>
        <dbReference type="ChEBI" id="CHEBI:29035"/>
    </ligand>
</feature>
<dbReference type="PANTHER" id="PTHR10885">
    <property type="entry name" value="ISOPENTENYL-DIPHOSPHATE DELTA-ISOMERASE"/>
    <property type="match status" value="1"/>
</dbReference>
<keyword evidence="7 10" id="KW-0464">Manganese</keyword>
<dbReference type="CDD" id="cd02885">
    <property type="entry name" value="NUDIX_IPP_Isomerase"/>
    <property type="match status" value="1"/>
</dbReference>
<comment type="catalytic activity">
    <reaction evidence="10">
        <text>isopentenyl diphosphate = dimethylallyl diphosphate</text>
        <dbReference type="Rhea" id="RHEA:23284"/>
        <dbReference type="ChEBI" id="CHEBI:57623"/>
        <dbReference type="ChEBI" id="CHEBI:128769"/>
        <dbReference type="EC" id="5.3.3.2"/>
    </reaction>
</comment>
<feature type="binding site" evidence="10">
    <location>
        <position position="88"/>
    </location>
    <ligand>
        <name>Mg(2+)</name>
        <dbReference type="ChEBI" id="CHEBI:18420"/>
    </ligand>
</feature>
<evidence type="ECO:0000256" key="9">
    <source>
        <dbReference type="ARBA" id="ARBA00023235"/>
    </source>
</evidence>
<keyword evidence="13" id="KW-1185">Reference proteome</keyword>
<dbReference type="InterPro" id="IPR056375">
    <property type="entry name" value="Idi_bact"/>
</dbReference>
<dbReference type="InterPro" id="IPR015797">
    <property type="entry name" value="NUDIX_hydrolase-like_dom_sf"/>
</dbReference>
<dbReference type="EC" id="5.3.3.2" evidence="3 10"/>
<evidence type="ECO:0000256" key="6">
    <source>
        <dbReference type="ARBA" id="ARBA00022842"/>
    </source>
</evidence>
<dbReference type="PIRSF" id="PIRSF018427">
    <property type="entry name" value="Isopntndiph_ism"/>
    <property type="match status" value="1"/>
</dbReference>
<feature type="domain" description="Nudix hydrolase" evidence="11">
    <location>
        <begin position="31"/>
        <end position="165"/>
    </location>
</feature>
<evidence type="ECO:0000313" key="12">
    <source>
        <dbReference type="EMBL" id="MER6904873.1"/>
    </source>
</evidence>
<dbReference type="InterPro" id="IPR011876">
    <property type="entry name" value="IsopentenylPP_isomerase_typ1"/>
</dbReference>
<accession>A0ABV1VEF8</accession>
<protein>
    <recommendedName>
        <fullName evidence="3 10">Isopentenyl-diphosphate Delta-isomerase</fullName>
        <shortName evidence="10">IPP isomerase</shortName>
        <ecNumber evidence="3 10">5.3.3.2</ecNumber>
    </recommendedName>
    <alternativeName>
        <fullName evidence="10">IPP:DMAPP isomerase</fullName>
    </alternativeName>
    <alternativeName>
        <fullName evidence="10">Isopentenyl pyrophosphate isomerase</fullName>
    </alternativeName>
</protein>
<evidence type="ECO:0000256" key="8">
    <source>
        <dbReference type="ARBA" id="ARBA00023229"/>
    </source>
</evidence>
<proteinExistence type="inferred from homology"/>
<dbReference type="SUPFAM" id="SSF55811">
    <property type="entry name" value="Nudix"/>
    <property type="match status" value="1"/>
</dbReference>
<feature type="binding site" evidence="10">
    <location>
        <position position="26"/>
    </location>
    <ligand>
        <name>Mn(2+)</name>
        <dbReference type="ChEBI" id="CHEBI:29035"/>
    </ligand>
</feature>
<name>A0ABV1VEF8_9ACTN</name>
<evidence type="ECO:0000256" key="10">
    <source>
        <dbReference type="HAMAP-Rule" id="MF_00202"/>
    </source>
</evidence>
<comment type="function">
    <text evidence="10">Catalyzes the 1,3-allylic rearrangement of the homoallylic substrate isopentenyl (IPP) to its highly electrophilic allylic isomer, dimethylallyl diphosphate (DMAPP).</text>
</comment>
<feature type="active site" evidence="10">
    <location>
        <position position="117"/>
    </location>
</feature>